<dbReference type="InterPro" id="IPR045031">
    <property type="entry name" value="DHP_synth-like"/>
</dbReference>
<dbReference type="AlphaFoldDB" id="L7CIR8"/>
<accession>L7CIR8</accession>
<feature type="compositionally biased region" description="Basic residues" evidence="1">
    <location>
        <begin position="473"/>
        <end position="482"/>
    </location>
</feature>
<dbReference type="EMBL" id="AMWG01000040">
    <property type="protein sequence ID" value="ELP34154.1"/>
    <property type="molecule type" value="Genomic_DNA"/>
</dbReference>
<dbReference type="InterPro" id="IPR011005">
    <property type="entry name" value="Dihydropteroate_synth-like_sf"/>
</dbReference>
<feature type="region of interest" description="Disordered" evidence="1">
    <location>
        <begin position="471"/>
        <end position="494"/>
    </location>
</feature>
<comment type="caution">
    <text evidence="3">The sequence shown here is derived from an EMBL/GenBank/DDBJ whole genome shotgun (WGS) entry which is preliminary data.</text>
</comment>
<feature type="domain" description="Pterin-binding" evidence="2">
    <location>
        <begin position="115"/>
        <end position="379"/>
    </location>
</feature>
<gene>
    <name evidence="3" type="ORF">RBSWK_01885</name>
</gene>
<dbReference type="RefSeq" id="WP_007337006.1">
    <property type="nucleotide sequence ID" value="NZ_AMWG01000040.1"/>
</dbReference>
<evidence type="ECO:0000313" key="3">
    <source>
        <dbReference type="EMBL" id="ELP34154.1"/>
    </source>
</evidence>
<evidence type="ECO:0000256" key="1">
    <source>
        <dbReference type="SAM" id="MobiDB-lite"/>
    </source>
</evidence>
<dbReference type="GO" id="GO:0004156">
    <property type="term" value="F:dihydropteroate synthase activity"/>
    <property type="evidence" value="ECO:0007669"/>
    <property type="project" value="UniProtKB-EC"/>
</dbReference>
<dbReference type="InterPro" id="IPR025595">
    <property type="entry name" value="PterinBD-DUF4346"/>
</dbReference>
<dbReference type="GO" id="GO:0005829">
    <property type="term" value="C:cytosol"/>
    <property type="evidence" value="ECO:0007669"/>
    <property type="project" value="TreeGrafter"/>
</dbReference>
<organism evidence="3 4">
    <name type="scientific">Rhodopirellula baltica SWK14</name>
    <dbReference type="NCBI Taxonomy" id="993516"/>
    <lineage>
        <taxon>Bacteria</taxon>
        <taxon>Pseudomonadati</taxon>
        <taxon>Planctomycetota</taxon>
        <taxon>Planctomycetia</taxon>
        <taxon>Pirellulales</taxon>
        <taxon>Pirellulaceae</taxon>
        <taxon>Rhodopirellula</taxon>
    </lineage>
</organism>
<proteinExistence type="predicted"/>
<reference evidence="3 4" key="1">
    <citation type="journal article" date="2013" name="Mar. Genomics">
        <title>Expression of sulfatases in Rhodopirellula baltica and the diversity of sulfatases in the genus Rhodopirellula.</title>
        <authorList>
            <person name="Wegner C.E."/>
            <person name="Richter-Heitmann T."/>
            <person name="Klindworth A."/>
            <person name="Klockow C."/>
            <person name="Richter M."/>
            <person name="Achstetter T."/>
            <person name="Glockner F.O."/>
            <person name="Harder J."/>
        </authorList>
    </citation>
    <scope>NUCLEOTIDE SEQUENCE [LARGE SCALE GENOMIC DNA]</scope>
    <source>
        <strain evidence="3 4">SWK14</strain>
    </source>
</reference>
<dbReference type="PROSITE" id="PS50972">
    <property type="entry name" value="PTERIN_BINDING"/>
    <property type="match status" value="1"/>
</dbReference>
<dbReference type="PANTHER" id="PTHR20941:SF1">
    <property type="entry name" value="FOLIC ACID SYNTHESIS PROTEIN FOL1"/>
    <property type="match status" value="1"/>
</dbReference>
<dbReference type="EC" id="2.5.1.15" evidence="3"/>
<name>L7CIR8_RHOBT</name>
<evidence type="ECO:0000313" key="4">
    <source>
        <dbReference type="Proteomes" id="UP000010959"/>
    </source>
</evidence>
<feature type="compositionally biased region" description="Polar residues" evidence="1">
    <location>
        <begin position="483"/>
        <end position="494"/>
    </location>
</feature>
<dbReference type="Pfam" id="PF00809">
    <property type="entry name" value="Pterin_bind"/>
    <property type="match status" value="1"/>
</dbReference>
<sequence>MPSSPPKLTADSHVHFLTGRLAEAAVSEEANRIAKKFGCEHSVGVVPITVAALITPKWLSRHWEIPDHATHVILPGFLEDNLDAAGDLAAPLLGLIQQTSAEVLCGPKDCRDLHAWMTGRQEAVDLSAHSIEIIAEINHAPRLSINEVVRIANQLREQGADRIDVGCDPSRRCQTIGNYVSALIDAGHTISIDTFDGEEADDAIRAGATLVLSVNASNRDAARRWGCEVVAIPDVPDDLSSLDETIEFLTQHNIPFRVDPILEPIGSGFTESLLRYAEVRRRYPDIEMMMGIGNLTELTDVDSAGVNFLLLGICQELSIRSVLTTQVINWAKSSVAECDIARRLVHHAVSRGVPPKRLSDQLVTLRDPKLRPHSEAALEALADGVKDNNYRLIAQNDTIHLISAGLHLTGKDPFELFAELMQQPQSDNVDASHAFYLGYEMAKANIALTLSKQYEQDQALHWGHLTVEEDSHRIKRTSRHARSPQSPNDPSTSE</sequence>
<evidence type="ECO:0000259" key="2">
    <source>
        <dbReference type="PROSITE" id="PS50972"/>
    </source>
</evidence>
<dbReference type="PANTHER" id="PTHR20941">
    <property type="entry name" value="FOLATE SYNTHESIS PROTEINS"/>
    <property type="match status" value="1"/>
</dbReference>
<dbReference type="InterPro" id="IPR000489">
    <property type="entry name" value="Pterin-binding_dom"/>
</dbReference>
<dbReference type="SUPFAM" id="SSF51717">
    <property type="entry name" value="Dihydropteroate synthetase-like"/>
    <property type="match status" value="1"/>
</dbReference>
<keyword evidence="3" id="KW-0808">Transferase</keyword>
<dbReference type="Pfam" id="PF14251">
    <property type="entry name" value="PterinBD-DUF4346"/>
    <property type="match status" value="1"/>
</dbReference>
<protein>
    <submittedName>
        <fullName evidence="3">Dihydropteroate synthase DHPS</fullName>
        <ecNumber evidence="3">2.5.1.15</ecNumber>
    </submittedName>
</protein>
<dbReference type="PATRIC" id="fig|993516.3.peg.2012"/>
<dbReference type="Proteomes" id="UP000010959">
    <property type="component" value="Unassembled WGS sequence"/>
</dbReference>
<dbReference type="GO" id="GO:0046654">
    <property type="term" value="P:tetrahydrofolate biosynthetic process"/>
    <property type="evidence" value="ECO:0007669"/>
    <property type="project" value="TreeGrafter"/>
</dbReference>
<dbReference type="Gene3D" id="3.20.20.20">
    <property type="entry name" value="Dihydropteroate synthase-like"/>
    <property type="match status" value="1"/>
</dbReference>